<feature type="domain" description="Rhodanese" evidence="1">
    <location>
        <begin position="45"/>
        <end position="134"/>
    </location>
</feature>
<dbReference type="PROSITE" id="PS50206">
    <property type="entry name" value="RHODANESE_3"/>
    <property type="match status" value="1"/>
</dbReference>
<dbReference type="InterPro" id="IPR050229">
    <property type="entry name" value="GlpE_sulfurtransferase"/>
</dbReference>
<comment type="caution">
    <text evidence="2">The sequence shown here is derived from an EMBL/GenBank/DDBJ whole genome shotgun (WGS) entry which is preliminary data.</text>
</comment>
<evidence type="ECO:0000313" key="2">
    <source>
        <dbReference type="EMBL" id="MDR7334893.1"/>
    </source>
</evidence>
<dbReference type="PANTHER" id="PTHR43031">
    <property type="entry name" value="FAD-DEPENDENT OXIDOREDUCTASE"/>
    <property type="match status" value="1"/>
</dbReference>
<evidence type="ECO:0000259" key="1">
    <source>
        <dbReference type="PROSITE" id="PS50206"/>
    </source>
</evidence>
<name>A0ABU2AG36_9BURK</name>
<dbReference type="PANTHER" id="PTHR43031:SF18">
    <property type="entry name" value="RHODANESE-RELATED SULFURTRANSFERASES"/>
    <property type="match status" value="1"/>
</dbReference>
<dbReference type="Pfam" id="PF00581">
    <property type="entry name" value="Rhodanese"/>
    <property type="match status" value="1"/>
</dbReference>
<accession>A0ABU2AG36</accession>
<dbReference type="CDD" id="cd00158">
    <property type="entry name" value="RHOD"/>
    <property type="match status" value="1"/>
</dbReference>
<organism evidence="2 3">
    <name type="scientific">Roseateles asaccharophilus</name>
    <dbReference type="NCBI Taxonomy" id="582607"/>
    <lineage>
        <taxon>Bacteria</taxon>
        <taxon>Pseudomonadati</taxon>
        <taxon>Pseudomonadota</taxon>
        <taxon>Betaproteobacteria</taxon>
        <taxon>Burkholderiales</taxon>
        <taxon>Sphaerotilaceae</taxon>
        <taxon>Roseateles</taxon>
    </lineage>
</organism>
<dbReference type="SUPFAM" id="SSF52821">
    <property type="entry name" value="Rhodanese/Cell cycle control phosphatase"/>
    <property type="match status" value="1"/>
</dbReference>
<dbReference type="InterPro" id="IPR036873">
    <property type="entry name" value="Rhodanese-like_dom_sf"/>
</dbReference>
<keyword evidence="3" id="KW-1185">Reference proteome</keyword>
<dbReference type="Gene3D" id="3.40.250.10">
    <property type="entry name" value="Rhodanese-like domain"/>
    <property type="match status" value="1"/>
</dbReference>
<dbReference type="SMART" id="SM00450">
    <property type="entry name" value="RHOD"/>
    <property type="match status" value="1"/>
</dbReference>
<dbReference type="RefSeq" id="WP_310331596.1">
    <property type="nucleotide sequence ID" value="NZ_JAVDXV010000008.1"/>
</dbReference>
<dbReference type="EMBL" id="JAVDXV010000008">
    <property type="protein sequence ID" value="MDR7334893.1"/>
    <property type="molecule type" value="Genomic_DNA"/>
</dbReference>
<proteinExistence type="predicted"/>
<dbReference type="InterPro" id="IPR001763">
    <property type="entry name" value="Rhodanese-like_dom"/>
</dbReference>
<protein>
    <submittedName>
        <fullName evidence="2">Rhodanese-related sulfurtransferase</fullName>
    </submittedName>
</protein>
<gene>
    <name evidence="2" type="ORF">J2X21_004057</name>
</gene>
<reference evidence="2 3" key="1">
    <citation type="submission" date="2023-07" db="EMBL/GenBank/DDBJ databases">
        <title>Sorghum-associated microbial communities from plants grown in Nebraska, USA.</title>
        <authorList>
            <person name="Schachtman D."/>
        </authorList>
    </citation>
    <scope>NUCLEOTIDE SEQUENCE [LARGE SCALE GENOMIC DNA]</scope>
    <source>
        <strain evidence="2 3">BE316</strain>
    </source>
</reference>
<dbReference type="Proteomes" id="UP001180825">
    <property type="component" value="Unassembled WGS sequence"/>
</dbReference>
<sequence>MNFLIQNWFLIVAALVSGGMLLWPLLASGSQGKAVSPAEAVQLINREKGVLIDVSEPEEYAKGHAVGARNIPFGQIEGHKQLPSNKALPLVVVCPTGARAGRAAGILRKLGYEKAQVLAGGFKAWREASLPIEK</sequence>
<evidence type="ECO:0000313" key="3">
    <source>
        <dbReference type="Proteomes" id="UP001180825"/>
    </source>
</evidence>